<proteinExistence type="predicted"/>
<evidence type="ECO:0000313" key="1">
    <source>
        <dbReference type="EMBL" id="KON31502.1"/>
    </source>
</evidence>
<protein>
    <submittedName>
        <fullName evidence="1">Uncharacterized protein</fullName>
    </submittedName>
</protein>
<reference evidence="1 2" key="1">
    <citation type="submission" date="2015-06" db="EMBL/GenBank/DDBJ databases">
        <title>New insights into the roles of widespread benthic archaea in carbon and nitrogen cycling.</title>
        <authorList>
            <person name="Lazar C.S."/>
            <person name="Baker B.J."/>
            <person name="Seitz K.W."/>
            <person name="Hyde A.S."/>
            <person name="Dick G.J."/>
            <person name="Hinrichs K.-U."/>
            <person name="Teske A.P."/>
        </authorList>
    </citation>
    <scope>NUCLEOTIDE SEQUENCE [LARGE SCALE GENOMIC DNA]</scope>
    <source>
        <strain evidence="1">DG-45</strain>
    </source>
</reference>
<evidence type="ECO:0000313" key="2">
    <source>
        <dbReference type="Proteomes" id="UP000037210"/>
    </source>
</evidence>
<dbReference type="Proteomes" id="UP000037210">
    <property type="component" value="Unassembled WGS sequence"/>
</dbReference>
<accession>A0A0M0BSF5</accession>
<dbReference type="Gene3D" id="1.10.10.10">
    <property type="entry name" value="Winged helix-like DNA-binding domain superfamily/Winged helix DNA-binding domain"/>
    <property type="match status" value="1"/>
</dbReference>
<dbReference type="Gene3D" id="6.10.140.1230">
    <property type="match status" value="1"/>
</dbReference>
<gene>
    <name evidence="1" type="ORF">AC482_00490</name>
</gene>
<sequence>MTKSNSRRNGNMILKMNPNFSDEARKKMRTLMIQSQQLKIIHSKLSERDEIMVKNCAEALTKEQNERAKIYAEELSRIRRILDFLNRNMIFIECFTVRLETYIEFNNFLLDMKPVLNVIKDVSQRLVNHVPQISNEIQLMNSALVDILIKTKVNLHSTSEISIPLSKDSESVMKEAMSLLEEQLKSKMPEPPTYVEEGVKGITTAEYEEVIALEALQYEAELEKDAKFGAPDPLDDVLLEYLKECGGMINMAKCSNDMNMTYDEIRTRLNTLANTGKIKIAG</sequence>
<dbReference type="InterPro" id="IPR036388">
    <property type="entry name" value="WH-like_DNA-bd_sf"/>
</dbReference>
<comment type="caution">
    <text evidence="1">The sequence shown here is derived from an EMBL/GenBank/DDBJ whole genome shotgun (WGS) entry which is preliminary data.</text>
</comment>
<dbReference type="AlphaFoldDB" id="A0A0M0BSF5"/>
<organism evidence="1 2">
    <name type="scientific">miscellaneous Crenarchaeota group-15 archaeon DG-45</name>
    <dbReference type="NCBI Taxonomy" id="1685127"/>
    <lineage>
        <taxon>Archaea</taxon>
        <taxon>Candidatus Bathyarchaeota</taxon>
        <taxon>MCG-15</taxon>
    </lineage>
</organism>
<name>A0A0M0BSF5_9ARCH</name>
<dbReference type="EMBL" id="LFWZ01000003">
    <property type="protein sequence ID" value="KON31502.1"/>
    <property type="molecule type" value="Genomic_DNA"/>
</dbReference>